<dbReference type="InterPro" id="IPR013094">
    <property type="entry name" value="AB_hydrolase_3"/>
</dbReference>
<organism evidence="4 5">
    <name type="scientific">Hyphococcus luteus</name>
    <dbReference type="NCBI Taxonomy" id="2058213"/>
    <lineage>
        <taxon>Bacteria</taxon>
        <taxon>Pseudomonadati</taxon>
        <taxon>Pseudomonadota</taxon>
        <taxon>Alphaproteobacteria</taxon>
        <taxon>Parvularculales</taxon>
        <taxon>Parvularculaceae</taxon>
        <taxon>Hyphococcus</taxon>
    </lineage>
</organism>
<protein>
    <submittedName>
        <fullName evidence="4">Alpha/beta hydrolase</fullName>
    </submittedName>
</protein>
<sequence length="301" mass="32631">MPSLRARLFNWFMRATFRSKPIHLIDGKTLRDGADALAPKHPPEGVTREVLEGPVKGEWHRAENAEAGRTVLYLHGGGYVFGSPKSHSAFTYALAKAARAEIFSLDYRMAPEHLFPAAVDDAVEAYEWLLSQGRDPGEMVVGGDSAGGGLALALLLSIKARGLPMPAGALLLSPWTDLATTGASLDENEKSDAMFKKVYIVEGAKRYLGEADPKAPLASPLYGDLAGLPPMLIFASESEVLRDDSTRLKEKLDKADVQATLMMEKGLIHVWPIFPGRFPEAMKAIREAAAFIEESTKAEAA</sequence>
<dbReference type="PANTHER" id="PTHR48081:SF30">
    <property type="entry name" value="ACETYL-HYDROLASE LIPR-RELATED"/>
    <property type="match status" value="1"/>
</dbReference>
<accession>A0A2S7K8X8</accession>
<evidence type="ECO:0000259" key="3">
    <source>
        <dbReference type="Pfam" id="PF07859"/>
    </source>
</evidence>
<dbReference type="SUPFAM" id="SSF53474">
    <property type="entry name" value="alpha/beta-Hydrolases"/>
    <property type="match status" value="1"/>
</dbReference>
<dbReference type="InterPro" id="IPR050300">
    <property type="entry name" value="GDXG_lipolytic_enzyme"/>
</dbReference>
<keyword evidence="2 4" id="KW-0378">Hydrolase</keyword>
<name>A0A2S7K8X8_9PROT</name>
<dbReference type="EMBL" id="PJCH01000003">
    <property type="protein sequence ID" value="PQA88952.1"/>
    <property type="molecule type" value="Genomic_DNA"/>
</dbReference>
<comment type="similarity">
    <text evidence="1">Belongs to the 'GDXG' lipolytic enzyme family.</text>
</comment>
<dbReference type="Pfam" id="PF07859">
    <property type="entry name" value="Abhydrolase_3"/>
    <property type="match status" value="1"/>
</dbReference>
<evidence type="ECO:0000256" key="2">
    <source>
        <dbReference type="ARBA" id="ARBA00022801"/>
    </source>
</evidence>
<dbReference type="PROSITE" id="PS01173">
    <property type="entry name" value="LIPASE_GDXG_HIS"/>
    <property type="match status" value="1"/>
</dbReference>
<dbReference type="Proteomes" id="UP000239504">
    <property type="component" value="Unassembled WGS sequence"/>
</dbReference>
<dbReference type="RefSeq" id="WP_104828589.1">
    <property type="nucleotide sequence ID" value="NZ_PJCH01000003.1"/>
</dbReference>
<dbReference type="GO" id="GO:0004806">
    <property type="term" value="F:triacylglycerol lipase activity"/>
    <property type="evidence" value="ECO:0007669"/>
    <property type="project" value="TreeGrafter"/>
</dbReference>
<dbReference type="InterPro" id="IPR002168">
    <property type="entry name" value="Lipase_GDXG_HIS_AS"/>
</dbReference>
<keyword evidence="5" id="KW-1185">Reference proteome</keyword>
<evidence type="ECO:0000256" key="1">
    <source>
        <dbReference type="ARBA" id="ARBA00010515"/>
    </source>
</evidence>
<dbReference type="AlphaFoldDB" id="A0A2S7K8X8"/>
<dbReference type="PANTHER" id="PTHR48081">
    <property type="entry name" value="AB HYDROLASE SUPERFAMILY PROTEIN C4A8.06C"/>
    <property type="match status" value="1"/>
</dbReference>
<reference evidence="4 5" key="1">
    <citation type="submission" date="2017-12" db="EMBL/GenBank/DDBJ databases">
        <authorList>
            <person name="Hurst M.R.H."/>
        </authorList>
    </citation>
    <scope>NUCLEOTIDE SEQUENCE [LARGE SCALE GENOMIC DNA]</scope>
    <source>
        <strain evidence="4 5">SY-3-19</strain>
    </source>
</reference>
<evidence type="ECO:0000313" key="4">
    <source>
        <dbReference type="EMBL" id="PQA88952.1"/>
    </source>
</evidence>
<feature type="domain" description="Alpha/beta hydrolase fold-3" evidence="3">
    <location>
        <begin position="71"/>
        <end position="271"/>
    </location>
</feature>
<gene>
    <name evidence="4" type="ORF">CW354_03100</name>
</gene>
<evidence type="ECO:0000313" key="5">
    <source>
        <dbReference type="Proteomes" id="UP000239504"/>
    </source>
</evidence>
<comment type="caution">
    <text evidence="4">The sequence shown here is derived from an EMBL/GenBank/DDBJ whole genome shotgun (WGS) entry which is preliminary data.</text>
</comment>
<dbReference type="Gene3D" id="3.40.50.1820">
    <property type="entry name" value="alpha/beta hydrolase"/>
    <property type="match status" value="1"/>
</dbReference>
<proteinExistence type="inferred from homology"/>
<dbReference type="OrthoDB" id="9806180at2"/>
<dbReference type="InterPro" id="IPR029058">
    <property type="entry name" value="AB_hydrolase_fold"/>
</dbReference>